<feature type="non-terminal residue" evidence="1">
    <location>
        <position position="1"/>
    </location>
</feature>
<proteinExistence type="predicted"/>
<reference evidence="1" key="1">
    <citation type="submission" date="2018-05" db="EMBL/GenBank/DDBJ databases">
        <authorList>
            <person name="Lanie J.A."/>
            <person name="Ng W.-L."/>
            <person name="Kazmierczak K.M."/>
            <person name="Andrzejewski T.M."/>
            <person name="Davidsen T.M."/>
            <person name="Wayne K.J."/>
            <person name="Tettelin H."/>
            <person name="Glass J.I."/>
            <person name="Rusch D."/>
            <person name="Podicherti R."/>
            <person name="Tsui H.-C.T."/>
            <person name="Winkler M.E."/>
        </authorList>
    </citation>
    <scope>NUCLEOTIDE SEQUENCE</scope>
</reference>
<protein>
    <submittedName>
        <fullName evidence="1">Uncharacterized protein</fullName>
    </submittedName>
</protein>
<organism evidence="1">
    <name type="scientific">marine metagenome</name>
    <dbReference type="NCBI Taxonomy" id="408172"/>
    <lineage>
        <taxon>unclassified sequences</taxon>
        <taxon>metagenomes</taxon>
        <taxon>ecological metagenomes</taxon>
    </lineage>
</organism>
<gene>
    <name evidence="1" type="ORF">METZ01_LOCUS320653</name>
</gene>
<name>A0A382P319_9ZZZZ</name>
<dbReference type="AlphaFoldDB" id="A0A382P319"/>
<dbReference type="EMBL" id="UINC01104557">
    <property type="protein sequence ID" value="SVC67799.1"/>
    <property type="molecule type" value="Genomic_DNA"/>
</dbReference>
<accession>A0A382P319</accession>
<sequence length="26" mass="3081">VNDLVDEEHTDWLFIAQDEPASPRKR</sequence>
<evidence type="ECO:0000313" key="1">
    <source>
        <dbReference type="EMBL" id="SVC67799.1"/>
    </source>
</evidence>